<reference evidence="2" key="1">
    <citation type="journal article" date="2019" name="Environ. Microbiol.">
        <title>Fungal ecological strategies reflected in gene transcription - a case study of two litter decomposers.</title>
        <authorList>
            <person name="Barbi F."/>
            <person name="Kohler A."/>
            <person name="Barry K."/>
            <person name="Baskaran P."/>
            <person name="Daum C."/>
            <person name="Fauchery L."/>
            <person name="Ihrmark K."/>
            <person name="Kuo A."/>
            <person name="LaButti K."/>
            <person name="Lipzen A."/>
            <person name="Morin E."/>
            <person name="Grigoriev I.V."/>
            <person name="Henrissat B."/>
            <person name="Lindahl B."/>
            <person name="Martin F."/>
        </authorList>
    </citation>
    <scope>NUCLEOTIDE SEQUENCE</scope>
    <source>
        <strain evidence="2">JB14</strain>
    </source>
</reference>
<accession>A0A6A4IDE4</accession>
<proteinExistence type="predicted"/>
<feature type="compositionally biased region" description="Basic and acidic residues" evidence="1">
    <location>
        <begin position="129"/>
        <end position="152"/>
    </location>
</feature>
<feature type="compositionally biased region" description="Low complexity" evidence="1">
    <location>
        <begin position="153"/>
        <end position="178"/>
    </location>
</feature>
<gene>
    <name evidence="2" type="ORF">BT96DRAFT_914423</name>
</gene>
<evidence type="ECO:0008006" key="4">
    <source>
        <dbReference type="Google" id="ProtNLM"/>
    </source>
</evidence>
<dbReference type="Pfam" id="PF08219">
    <property type="entry name" value="TOM13"/>
    <property type="match status" value="1"/>
</dbReference>
<dbReference type="GO" id="GO:0005741">
    <property type="term" value="C:mitochondrial outer membrane"/>
    <property type="evidence" value="ECO:0007669"/>
    <property type="project" value="InterPro"/>
</dbReference>
<dbReference type="PANTHER" id="PTHR28241:SF1">
    <property type="entry name" value="MITOCHONDRIAL IMPORT PROTEIN 1"/>
    <property type="match status" value="1"/>
</dbReference>
<evidence type="ECO:0000313" key="2">
    <source>
        <dbReference type="EMBL" id="KAE9407753.1"/>
    </source>
</evidence>
<dbReference type="PANTHER" id="PTHR28241">
    <property type="entry name" value="MITOCHONDRIAL IMPORT PROTEIN 1"/>
    <property type="match status" value="1"/>
</dbReference>
<dbReference type="GO" id="GO:0070096">
    <property type="term" value="P:mitochondrial outer membrane translocase complex assembly"/>
    <property type="evidence" value="ECO:0007669"/>
    <property type="project" value="TreeGrafter"/>
</dbReference>
<evidence type="ECO:0000256" key="1">
    <source>
        <dbReference type="SAM" id="MobiDB-lite"/>
    </source>
</evidence>
<feature type="compositionally biased region" description="Basic and acidic residues" evidence="1">
    <location>
        <begin position="85"/>
        <end position="115"/>
    </location>
</feature>
<evidence type="ECO:0000313" key="3">
    <source>
        <dbReference type="Proteomes" id="UP000799118"/>
    </source>
</evidence>
<feature type="region of interest" description="Disordered" evidence="1">
    <location>
        <begin position="1"/>
        <end position="68"/>
    </location>
</feature>
<protein>
    <recommendedName>
        <fullName evidence="4">TOM13-domain-containing protein</fullName>
    </recommendedName>
</protein>
<feature type="region of interest" description="Disordered" evidence="1">
    <location>
        <begin position="83"/>
        <end position="194"/>
    </location>
</feature>
<dbReference type="OrthoDB" id="5529571at2759"/>
<organism evidence="2 3">
    <name type="scientific">Gymnopus androsaceus JB14</name>
    <dbReference type="NCBI Taxonomy" id="1447944"/>
    <lineage>
        <taxon>Eukaryota</taxon>
        <taxon>Fungi</taxon>
        <taxon>Dikarya</taxon>
        <taxon>Basidiomycota</taxon>
        <taxon>Agaricomycotina</taxon>
        <taxon>Agaricomycetes</taxon>
        <taxon>Agaricomycetidae</taxon>
        <taxon>Agaricales</taxon>
        <taxon>Marasmiineae</taxon>
        <taxon>Omphalotaceae</taxon>
        <taxon>Gymnopus</taxon>
    </lineage>
</organism>
<dbReference type="InterPro" id="IPR013262">
    <property type="entry name" value="OMP_MIM1/TOM13_mt"/>
</dbReference>
<dbReference type="GO" id="GO:0045040">
    <property type="term" value="P:protein insertion into mitochondrial outer membrane"/>
    <property type="evidence" value="ECO:0007669"/>
    <property type="project" value="TreeGrafter"/>
</dbReference>
<dbReference type="EMBL" id="ML769394">
    <property type="protein sequence ID" value="KAE9407753.1"/>
    <property type="molecule type" value="Genomic_DNA"/>
</dbReference>
<dbReference type="AlphaFoldDB" id="A0A6A4IDE4"/>
<keyword evidence="3" id="KW-1185">Reference proteome</keyword>
<feature type="compositionally biased region" description="Low complexity" evidence="1">
    <location>
        <begin position="51"/>
        <end position="67"/>
    </location>
</feature>
<dbReference type="Proteomes" id="UP000799118">
    <property type="component" value="Unassembled WGS sequence"/>
</dbReference>
<name>A0A6A4IDE4_9AGAR</name>
<sequence>MQAAKDSEALLEAALSESFSPPPTRRHSVPPAKYPTPAEASSGTSLEPKLSSDTEPSPDTDSVSDSTWKSIYEDQVKVWRMQSAEAREKAERERKKWEDVREREGPSPADSRDLVSGEMPKTQINTESESQHSRKTTSEADDAASKQWEHVDPSSLASSLPSMSFPEDPASTQNQTQTPAPPAPAPPTSTLAPNLVPSSATLSILNPSLSPSTRLKALFSSLAINLLLPFVNGVMLGFGEIFAKNVVGAWLGWNIGAVGPSGRTAAQVGVRKGRR</sequence>